<name>A0A2M7QIW5_9BACT</name>
<evidence type="ECO:0000256" key="1">
    <source>
        <dbReference type="SAM" id="Phobius"/>
    </source>
</evidence>
<sequence>IGKDRQFRAKGLGPFFENWVKRIDPTTAASMMQDFLPSTLNYPTTALDGDMVHAFGHAFMKACNISPRKEIADTYEQAKLFGKIPLWKRRVNKGEEWVREEKEFNFFGKKIKYKGLPKKHIKHGSGQLTTFETFEKGAGVTLKAKWIETYGPTLGWVMLLIMFMMIKAAFDKNKKK</sequence>
<keyword evidence="1" id="KW-0812">Transmembrane</keyword>
<proteinExistence type="predicted"/>
<feature type="transmembrane region" description="Helical" evidence="1">
    <location>
        <begin position="153"/>
        <end position="170"/>
    </location>
</feature>
<organism evidence="2 3">
    <name type="scientific">Candidatus Roizmanbacteria bacterium CG_4_10_14_0_8_um_filter_33_9</name>
    <dbReference type="NCBI Taxonomy" id="1974826"/>
    <lineage>
        <taxon>Bacteria</taxon>
        <taxon>Candidatus Roizmaniibacteriota</taxon>
    </lineage>
</organism>
<evidence type="ECO:0000313" key="2">
    <source>
        <dbReference type="EMBL" id="PIY71810.1"/>
    </source>
</evidence>
<gene>
    <name evidence="2" type="ORF">COY87_04205</name>
</gene>
<keyword evidence="1" id="KW-0472">Membrane</keyword>
<accession>A0A2M7QIW5</accession>
<reference evidence="3" key="1">
    <citation type="submission" date="2017-09" db="EMBL/GenBank/DDBJ databases">
        <title>Depth-based differentiation of microbial function through sediment-hosted aquifers and enrichment of novel symbionts in the deep terrestrial subsurface.</title>
        <authorList>
            <person name="Probst A.J."/>
            <person name="Ladd B."/>
            <person name="Jarett J.K."/>
            <person name="Geller-Mcgrath D.E."/>
            <person name="Sieber C.M.K."/>
            <person name="Emerson J.B."/>
            <person name="Anantharaman K."/>
            <person name="Thomas B.C."/>
            <person name="Malmstrom R."/>
            <person name="Stieglmeier M."/>
            <person name="Klingl A."/>
            <person name="Woyke T."/>
            <person name="Ryan C.M."/>
            <person name="Banfield J.F."/>
        </authorList>
    </citation>
    <scope>NUCLEOTIDE SEQUENCE [LARGE SCALE GENOMIC DNA]</scope>
</reference>
<dbReference type="EMBL" id="PFLI01000140">
    <property type="protein sequence ID" value="PIY71810.1"/>
    <property type="molecule type" value="Genomic_DNA"/>
</dbReference>
<dbReference type="Proteomes" id="UP000229401">
    <property type="component" value="Unassembled WGS sequence"/>
</dbReference>
<dbReference type="AlphaFoldDB" id="A0A2M7QIW5"/>
<feature type="non-terminal residue" evidence="2">
    <location>
        <position position="1"/>
    </location>
</feature>
<evidence type="ECO:0000313" key="3">
    <source>
        <dbReference type="Proteomes" id="UP000229401"/>
    </source>
</evidence>
<keyword evidence="1" id="KW-1133">Transmembrane helix</keyword>
<protein>
    <submittedName>
        <fullName evidence="2">Uncharacterized protein</fullName>
    </submittedName>
</protein>
<comment type="caution">
    <text evidence="2">The sequence shown here is derived from an EMBL/GenBank/DDBJ whole genome shotgun (WGS) entry which is preliminary data.</text>
</comment>